<evidence type="ECO:0000256" key="5">
    <source>
        <dbReference type="SAM" id="SignalP"/>
    </source>
</evidence>
<evidence type="ECO:0000313" key="8">
    <source>
        <dbReference type="Proteomes" id="UP000789595"/>
    </source>
</evidence>
<dbReference type="PANTHER" id="PTHR34939:SF1">
    <property type="entry name" value="PHOTOSYSTEM I REACTION CENTER SUBUNIT III, CHLOROPLASTIC"/>
    <property type="match status" value="1"/>
</dbReference>
<dbReference type="Pfam" id="PF02507">
    <property type="entry name" value="PSI_PsaF"/>
    <property type="match status" value="1"/>
</dbReference>
<name>A0A7S4A0R8_9STRA</name>
<dbReference type="PANTHER" id="PTHR34939">
    <property type="entry name" value="PHOTOSYSTEM I REACTION CENTER SUBUNIT III, CHLOROPLASTIC"/>
    <property type="match status" value="1"/>
</dbReference>
<evidence type="ECO:0000256" key="4">
    <source>
        <dbReference type="RuleBase" id="RU368107"/>
    </source>
</evidence>
<dbReference type="GO" id="GO:0015979">
    <property type="term" value="P:photosynthesis"/>
    <property type="evidence" value="ECO:0007669"/>
    <property type="project" value="UniProtKB-UniRule"/>
</dbReference>
<protein>
    <recommendedName>
        <fullName evidence="4">Photosystem I reaction center subunit III</fullName>
    </recommendedName>
    <alternativeName>
        <fullName evidence="4">PSI-F</fullName>
    </alternativeName>
</protein>
<keyword evidence="3 4" id="KW-0603">Photosystem I</keyword>
<feature type="chain" id="PRO_5035593824" description="Photosystem I reaction center subunit III" evidence="5">
    <location>
        <begin position="24"/>
        <end position="223"/>
    </location>
</feature>
<dbReference type="FunFam" id="1.10.8.110:FF:000001">
    <property type="entry name" value="Photosystem I reaction center subunit III"/>
    <property type="match status" value="1"/>
</dbReference>
<evidence type="ECO:0000313" key="6">
    <source>
        <dbReference type="EMBL" id="CAE0700346.1"/>
    </source>
</evidence>
<dbReference type="InterPro" id="IPR036577">
    <property type="entry name" value="PSI_PsaF_sf"/>
</dbReference>
<dbReference type="Proteomes" id="UP000789595">
    <property type="component" value="Unassembled WGS sequence"/>
</dbReference>
<gene>
    <name evidence="6" type="ORF">PCAL00307_LOCUS15782</name>
    <name evidence="7" type="ORF">PECAL_5P27450</name>
</gene>
<dbReference type="EMBL" id="HBIW01018334">
    <property type="protein sequence ID" value="CAE0700346.1"/>
    <property type="molecule type" value="Transcribed_RNA"/>
</dbReference>
<organism evidence="6">
    <name type="scientific">Pelagomonas calceolata</name>
    <dbReference type="NCBI Taxonomy" id="35677"/>
    <lineage>
        <taxon>Eukaryota</taxon>
        <taxon>Sar</taxon>
        <taxon>Stramenopiles</taxon>
        <taxon>Ochrophyta</taxon>
        <taxon>Pelagophyceae</taxon>
        <taxon>Pelagomonadales</taxon>
        <taxon>Pelagomonadaceae</taxon>
        <taxon>Pelagomonas</taxon>
    </lineage>
</organism>
<evidence type="ECO:0000256" key="2">
    <source>
        <dbReference type="ARBA" id="ARBA00022531"/>
    </source>
</evidence>
<accession>A0A7S4A0R8</accession>
<reference evidence="6" key="1">
    <citation type="submission" date="2021-01" db="EMBL/GenBank/DDBJ databases">
        <authorList>
            <person name="Corre E."/>
            <person name="Pelletier E."/>
            <person name="Niang G."/>
            <person name="Scheremetjew M."/>
            <person name="Finn R."/>
            <person name="Kale V."/>
            <person name="Holt S."/>
            <person name="Cochrane G."/>
            <person name="Meng A."/>
            <person name="Brown T."/>
            <person name="Cohen L."/>
        </authorList>
    </citation>
    <scope>NUCLEOTIDE SEQUENCE</scope>
    <source>
        <strain evidence="6">CCMP1756</strain>
    </source>
</reference>
<comment type="similarity">
    <text evidence="1 4">Belongs to the PsaF family.</text>
</comment>
<keyword evidence="5" id="KW-0732">Signal</keyword>
<sequence>MARLLVALAAGASALRLAPTMTAAPPKTGAVLRRAAGAAALGGALLAGSDAALAAGGQPGSIYYKQLEDCATSKQFGKRQRKTVATLEGRMKKYEPGSPPYLALEQTLNQANNRFKRYADSNLLCGKDGLPHLIANGDPTYFPQFVLPGLGFLYTTGWIGTAGRKYLRTVAKTKNPAEKEIIIDVPLALTIMFSNFVWPIESWNAFIAGDLVADKEEITVSPR</sequence>
<feature type="signal peptide" evidence="5">
    <location>
        <begin position="1"/>
        <end position="23"/>
    </location>
</feature>
<keyword evidence="8" id="KW-1185">Reference proteome</keyword>
<evidence type="ECO:0000313" key="7">
    <source>
        <dbReference type="EMBL" id="CAH0378229.1"/>
    </source>
</evidence>
<keyword evidence="2 4" id="KW-0602">Photosynthesis</keyword>
<dbReference type="InterPro" id="IPR003666">
    <property type="entry name" value="PSI_PsaF"/>
</dbReference>
<evidence type="ECO:0000256" key="3">
    <source>
        <dbReference type="ARBA" id="ARBA00022836"/>
    </source>
</evidence>
<comment type="function">
    <text evidence="4">Participates in efficiency of electron transfer from plastocyanin to P700 (or cytochrome c553 in algae and cyanobacteria). This plastocyanin-docking protein contributes to the specific association of plastocyanin to PSI.</text>
</comment>
<dbReference type="SUPFAM" id="SSF81536">
    <property type="entry name" value="Subunit III of photosystem I reaction centre, PsaF"/>
    <property type="match status" value="1"/>
</dbReference>
<dbReference type="Gene3D" id="1.10.8.110">
    <property type="entry name" value="Photosystem I PsaF, reaction centre subunit III"/>
    <property type="match status" value="1"/>
</dbReference>
<evidence type="ECO:0000256" key="1">
    <source>
        <dbReference type="ARBA" id="ARBA00008386"/>
    </source>
</evidence>
<dbReference type="EMBL" id="CAKKNE010000005">
    <property type="protein sequence ID" value="CAH0378229.1"/>
    <property type="molecule type" value="Genomic_DNA"/>
</dbReference>
<dbReference type="OrthoDB" id="1920411at2759"/>
<proteinExistence type="inferred from homology"/>
<reference evidence="7" key="2">
    <citation type="submission" date="2021-11" db="EMBL/GenBank/DDBJ databases">
        <authorList>
            <consortium name="Genoscope - CEA"/>
            <person name="William W."/>
        </authorList>
    </citation>
    <scope>NUCLEOTIDE SEQUENCE</scope>
</reference>
<dbReference type="GO" id="GO:0009538">
    <property type="term" value="C:photosystem I reaction center"/>
    <property type="evidence" value="ECO:0007669"/>
    <property type="project" value="UniProtKB-UniRule"/>
</dbReference>
<dbReference type="AlphaFoldDB" id="A0A7S4A0R8"/>